<gene>
    <name evidence="2" type="ORF">FQA47_011028</name>
</gene>
<feature type="compositionally biased region" description="Polar residues" evidence="1">
    <location>
        <begin position="336"/>
        <end position="358"/>
    </location>
</feature>
<protein>
    <submittedName>
        <fullName evidence="2">Uncharacterized protein</fullName>
    </submittedName>
</protein>
<feature type="compositionally biased region" description="Polar residues" evidence="1">
    <location>
        <begin position="300"/>
        <end position="320"/>
    </location>
</feature>
<reference evidence="2" key="1">
    <citation type="journal article" name="BMC Genomics">
        <title>Long-read sequencing and de novo genome assembly of marine medaka (Oryzias melastigma).</title>
        <authorList>
            <person name="Liang P."/>
            <person name="Saqib H.S.A."/>
            <person name="Ni X."/>
            <person name="Shen Y."/>
        </authorList>
    </citation>
    <scope>NUCLEOTIDE SEQUENCE</scope>
    <source>
        <strain evidence="2">Bigg-433</strain>
    </source>
</reference>
<feature type="region of interest" description="Disordered" evidence="1">
    <location>
        <begin position="1"/>
        <end position="175"/>
    </location>
</feature>
<accession>A0A834BZ17</accession>
<dbReference type="AlphaFoldDB" id="A0A834BZ17"/>
<dbReference type="Proteomes" id="UP000646548">
    <property type="component" value="Unassembled WGS sequence"/>
</dbReference>
<feature type="compositionally biased region" description="Basic residues" evidence="1">
    <location>
        <begin position="125"/>
        <end position="135"/>
    </location>
</feature>
<evidence type="ECO:0000256" key="1">
    <source>
        <dbReference type="SAM" id="MobiDB-lite"/>
    </source>
</evidence>
<sequence length="358" mass="40140">MIDAHVGSAENYRDEAELVPRDELESDSYTPDDQTLWSPELFDWEDSDLKNDSLSSDNSTVDQHEEETSENNSSAQDLSNTINYSEDPAVEEFGCPSEHQPRSWQSNKEPQQSTCQSQVPQQSKCPHRVPHKHNCLSKASMTPDKLKHTSMQESKKLGMPGQNDHQSPERHQQERGYPPWWLQEPQLHEYLSKWTHPLAWLYNMAQELNQQGYPPHLHKKVSIPRNPPTRVSIPAHPQIMVTGSTNSEVNSIMVTPANPKQRNGKAPHITTAKPNPGPGKAPHITTVGLKWSPGKPPHITPTNLKRSPSKVTHITPTNPKWTLGRASGLPFHKESNTCLSPVSSGQSHTMANHPTSQN</sequence>
<evidence type="ECO:0000313" key="2">
    <source>
        <dbReference type="EMBL" id="KAF6719982.1"/>
    </source>
</evidence>
<proteinExistence type="predicted"/>
<organism evidence="2 3">
    <name type="scientific">Oryzias melastigma</name>
    <name type="common">Marine medaka</name>
    <dbReference type="NCBI Taxonomy" id="30732"/>
    <lineage>
        <taxon>Eukaryota</taxon>
        <taxon>Metazoa</taxon>
        <taxon>Chordata</taxon>
        <taxon>Craniata</taxon>
        <taxon>Vertebrata</taxon>
        <taxon>Euteleostomi</taxon>
        <taxon>Actinopterygii</taxon>
        <taxon>Neopterygii</taxon>
        <taxon>Teleostei</taxon>
        <taxon>Neoteleostei</taxon>
        <taxon>Acanthomorphata</taxon>
        <taxon>Ovalentaria</taxon>
        <taxon>Atherinomorphae</taxon>
        <taxon>Beloniformes</taxon>
        <taxon>Adrianichthyidae</taxon>
        <taxon>Oryziinae</taxon>
        <taxon>Oryzias</taxon>
    </lineage>
</organism>
<dbReference type="EMBL" id="WKFB01000540">
    <property type="protein sequence ID" value="KAF6719982.1"/>
    <property type="molecule type" value="Genomic_DNA"/>
</dbReference>
<comment type="caution">
    <text evidence="2">The sequence shown here is derived from an EMBL/GenBank/DDBJ whole genome shotgun (WGS) entry which is preliminary data.</text>
</comment>
<evidence type="ECO:0000313" key="3">
    <source>
        <dbReference type="Proteomes" id="UP000646548"/>
    </source>
</evidence>
<feature type="compositionally biased region" description="Polar residues" evidence="1">
    <location>
        <begin position="27"/>
        <end position="37"/>
    </location>
</feature>
<feature type="compositionally biased region" description="Polar residues" evidence="1">
    <location>
        <begin position="70"/>
        <end position="84"/>
    </location>
</feature>
<feature type="region of interest" description="Disordered" evidence="1">
    <location>
        <begin position="257"/>
        <end position="358"/>
    </location>
</feature>
<feature type="compositionally biased region" description="Low complexity" evidence="1">
    <location>
        <begin position="111"/>
        <end position="123"/>
    </location>
</feature>
<name>A0A834BZ17_ORYME</name>
<feature type="compositionally biased region" description="Basic and acidic residues" evidence="1">
    <location>
        <begin position="11"/>
        <end position="23"/>
    </location>
</feature>